<proteinExistence type="inferred from homology"/>
<dbReference type="PANTHER" id="PTHR12735:SF27">
    <property type="entry name" value="BOLA-LIKE PROTEIN 2"/>
    <property type="match status" value="1"/>
</dbReference>
<dbReference type="InterPro" id="IPR036065">
    <property type="entry name" value="BolA-like_sf"/>
</dbReference>
<dbReference type="InterPro" id="IPR002634">
    <property type="entry name" value="BolA"/>
</dbReference>
<organism evidence="2 3">
    <name type="scientific">Ursus americanus</name>
    <name type="common">American black bear</name>
    <name type="synonym">Euarctos americanus</name>
    <dbReference type="NCBI Taxonomy" id="9643"/>
    <lineage>
        <taxon>Eukaryota</taxon>
        <taxon>Metazoa</taxon>
        <taxon>Chordata</taxon>
        <taxon>Craniata</taxon>
        <taxon>Vertebrata</taxon>
        <taxon>Euteleostomi</taxon>
        <taxon>Mammalia</taxon>
        <taxon>Eutheria</taxon>
        <taxon>Laurasiatheria</taxon>
        <taxon>Carnivora</taxon>
        <taxon>Caniformia</taxon>
        <taxon>Ursidae</taxon>
        <taxon>Ursus</taxon>
    </lineage>
</organism>
<dbReference type="GeneTree" id="ENSGT00940000168043"/>
<reference evidence="3" key="1">
    <citation type="submission" date="2016-06" db="EMBL/GenBank/DDBJ databases">
        <title>De novo assembly and RNA-Seq shows season-dependent expression and editing in black bear kidneys.</title>
        <authorList>
            <person name="Korstanje R."/>
            <person name="Srivastava A."/>
            <person name="Sarsani V.K."/>
            <person name="Sheehan S.M."/>
            <person name="Seger R.L."/>
            <person name="Barter M.E."/>
            <person name="Lindqvist C."/>
            <person name="Brody L.C."/>
            <person name="Mullikin J.C."/>
        </authorList>
    </citation>
    <scope>NUCLEOTIDE SEQUENCE [LARGE SCALE GENOMIC DNA]</scope>
</reference>
<protein>
    <submittedName>
        <fullName evidence="2">Uncharacterized protein</fullName>
    </submittedName>
</protein>
<dbReference type="GO" id="GO:0051604">
    <property type="term" value="P:protein maturation"/>
    <property type="evidence" value="ECO:0007669"/>
    <property type="project" value="InterPro"/>
</dbReference>
<evidence type="ECO:0000313" key="3">
    <source>
        <dbReference type="Proteomes" id="UP000291022"/>
    </source>
</evidence>
<dbReference type="Proteomes" id="UP000291022">
    <property type="component" value="Unassembled WGS sequence"/>
</dbReference>
<dbReference type="Ensembl" id="ENSUAMT00000008863.1">
    <property type="protein sequence ID" value="ENSUAMP00000007853.1"/>
    <property type="gene ID" value="ENSUAMG00000006727.1"/>
</dbReference>
<name>A0A452QQS1_URSAM</name>
<evidence type="ECO:0000256" key="1">
    <source>
        <dbReference type="RuleBase" id="RU003860"/>
    </source>
</evidence>
<reference evidence="2" key="2">
    <citation type="submission" date="2025-08" db="UniProtKB">
        <authorList>
            <consortium name="Ensembl"/>
        </authorList>
    </citation>
    <scope>IDENTIFICATION</scope>
</reference>
<dbReference type="InterPro" id="IPR045115">
    <property type="entry name" value="BOL2"/>
</dbReference>
<sequence length="102" mass="11617">MELSATFSHFPLRQVPPGETAVGPVEVEDIIPNCCMSHFQILVVSAKFKVKTLLQRHGLVNMCLAGDLDLHNHAFELKTLTPEQWAHKQQKWGTRDQHKHSH</sequence>
<dbReference type="AlphaFoldDB" id="A0A452QQS1"/>
<dbReference type="SUPFAM" id="SSF82657">
    <property type="entry name" value="BolA-like"/>
    <property type="match status" value="1"/>
</dbReference>
<dbReference type="GO" id="GO:0005829">
    <property type="term" value="C:cytosol"/>
    <property type="evidence" value="ECO:0007669"/>
    <property type="project" value="TreeGrafter"/>
</dbReference>
<accession>A0A452QQS1</accession>
<dbReference type="STRING" id="9643.ENSUAMP00000007853"/>
<dbReference type="Pfam" id="PF01722">
    <property type="entry name" value="BolA"/>
    <property type="match status" value="1"/>
</dbReference>
<dbReference type="Gene3D" id="3.30.300.90">
    <property type="entry name" value="BolA-like"/>
    <property type="match status" value="1"/>
</dbReference>
<dbReference type="GO" id="GO:0051537">
    <property type="term" value="F:2 iron, 2 sulfur cluster binding"/>
    <property type="evidence" value="ECO:0007669"/>
    <property type="project" value="InterPro"/>
</dbReference>
<dbReference type="GO" id="GO:0006879">
    <property type="term" value="P:intracellular iron ion homeostasis"/>
    <property type="evidence" value="ECO:0007669"/>
    <property type="project" value="InterPro"/>
</dbReference>
<keyword evidence="3" id="KW-1185">Reference proteome</keyword>
<dbReference type="PANTHER" id="PTHR12735">
    <property type="entry name" value="BOLA-LIKE PROTEIN-RELATED"/>
    <property type="match status" value="1"/>
</dbReference>
<dbReference type="GO" id="GO:0005634">
    <property type="term" value="C:nucleus"/>
    <property type="evidence" value="ECO:0007669"/>
    <property type="project" value="TreeGrafter"/>
</dbReference>
<reference evidence="2" key="3">
    <citation type="submission" date="2025-09" db="UniProtKB">
        <authorList>
            <consortium name="Ensembl"/>
        </authorList>
    </citation>
    <scope>IDENTIFICATION</scope>
</reference>
<comment type="similarity">
    <text evidence="1">Belongs to the BolA/IbaG family.</text>
</comment>
<evidence type="ECO:0000313" key="2">
    <source>
        <dbReference type="Ensembl" id="ENSUAMP00000007853.1"/>
    </source>
</evidence>